<dbReference type="Proteomes" id="UP000293852">
    <property type="component" value="Unassembled WGS sequence"/>
</dbReference>
<accession>A0A4Q7M0Z3</accession>
<keyword evidence="4" id="KW-1185">Reference proteome</keyword>
<protein>
    <submittedName>
        <fullName evidence="3">4-oxalocrotonate tautomerase</fullName>
    </submittedName>
</protein>
<comment type="caution">
    <text evidence="3">The sequence shown here is derived from an EMBL/GenBank/DDBJ whole genome shotgun (WGS) entry which is preliminary data.</text>
</comment>
<dbReference type="Pfam" id="PF01361">
    <property type="entry name" value="Tautomerase"/>
    <property type="match status" value="1"/>
</dbReference>
<evidence type="ECO:0000259" key="2">
    <source>
        <dbReference type="Pfam" id="PF01361"/>
    </source>
</evidence>
<name>A0A4Q7M0Z3_9MICO</name>
<feature type="domain" description="4-oxalocrotonate tautomerase-like" evidence="2">
    <location>
        <begin position="2"/>
        <end position="60"/>
    </location>
</feature>
<evidence type="ECO:0000313" key="4">
    <source>
        <dbReference type="Proteomes" id="UP000293852"/>
    </source>
</evidence>
<dbReference type="SUPFAM" id="SSF55331">
    <property type="entry name" value="Tautomerase/MIF"/>
    <property type="match status" value="1"/>
</dbReference>
<dbReference type="AlphaFoldDB" id="A0A4Q7M0Z3"/>
<dbReference type="Gene3D" id="3.30.429.10">
    <property type="entry name" value="Macrophage Migration Inhibitory Factor"/>
    <property type="match status" value="1"/>
</dbReference>
<keyword evidence="1" id="KW-0413">Isomerase</keyword>
<sequence>MPIIEVTLTTGRSAAQLRALLHELTVAATRALGCPVESVRVIAREIPPTHLSAGDVTIEERSRRHD</sequence>
<evidence type="ECO:0000256" key="1">
    <source>
        <dbReference type="ARBA" id="ARBA00023235"/>
    </source>
</evidence>
<dbReference type="InterPro" id="IPR004370">
    <property type="entry name" value="4-OT-like_dom"/>
</dbReference>
<proteinExistence type="predicted"/>
<evidence type="ECO:0000313" key="3">
    <source>
        <dbReference type="EMBL" id="RZS61466.1"/>
    </source>
</evidence>
<dbReference type="OrthoDB" id="4965437at2"/>
<dbReference type="GO" id="GO:0016853">
    <property type="term" value="F:isomerase activity"/>
    <property type="evidence" value="ECO:0007669"/>
    <property type="project" value="UniProtKB-KW"/>
</dbReference>
<gene>
    <name evidence="3" type="ORF">EV386_1765</name>
</gene>
<organism evidence="3 4">
    <name type="scientific">Xylanimonas ulmi</name>
    <dbReference type="NCBI Taxonomy" id="228973"/>
    <lineage>
        <taxon>Bacteria</taxon>
        <taxon>Bacillati</taxon>
        <taxon>Actinomycetota</taxon>
        <taxon>Actinomycetes</taxon>
        <taxon>Micrococcales</taxon>
        <taxon>Promicromonosporaceae</taxon>
        <taxon>Xylanimonas</taxon>
    </lineage>
</organism>
<reference evidence="3 4" key="1">
    <citation type="submission" date="2019-02" db="EMBL/GenBank/DDBJ databases">
        <title>Sequencing the genomes of 1000 actinobacteria strains.</title>
        <authorList>
            <person name="Klenk H.-P."/>
        </authorList>
    </citation>
    <scope>NUCLEOTIDE SEQUENCE [LARGE SCALE GENOMIC DNA]</scope>
    <source>
        <strain evidence="3 4">DSM 16932</strain>
    </source>
</reference>
<dbReference type="InterPro" id="IPR014347">
    <property type="entry name" value="Tautomerase/MIF_sf"/>
</dbReference>
<dbReference type="EMBL" id="SGWX01000001">
    <property type="protein sequence ID" value="RZS61466.1"/>
    <property type="molecule type" value="Genomic_DNA"/>
</dbReference>
<dbReference type="RefSeq" id="WP_130414174.1">
    <property type="nucleotide sequence ID" value="NZ_SGWX01000001.1"/>
</dbReference>